<dbReference type="InterPro" id="IPR043137">
    <property type="entry name" value="GGT_ssub_C"/>
</dbReference>
<dbReference type="SUPFAM" id="SSF46785">
    <property type="entry name" value="Winged helix' DNA-binding domain"/>
    <property type="match status" value="1"/>
</dbReference>
<dbReference type="PROSITE" id="PS51526">
    <property type="entry name" value="RFX_DBD"/>
    <property type="match status" value="1"/>
</dbReference>
<accession>A0ABM0LTS7</accession>
<proteinExistence type="inferred from homology"/>
<dbReference type="Pfam" id="PF25340">
    <property type="entry name" value="BCD_RFX"/>
    <property type="match status" value="1"/>
</dbReference>
<evidence type="ECO:0000259" key="3">
    <source>
        <dbReference type="PROSITE" id="PS51526"/>
    </source>
</evidence>
<dbReference type="InterPro" id="IPR057321">
    <property type="entry name" value="RFX1-4/6/8-like_BCD"/>
</dbReference>
<sequence length="804" mass="88361">MLIGSQLNTIAAMDQTETWIEQCLSEAEVKDTQLDEKENCEYEDLDRPKPGARKASKPHSTPLTLQWLEENYEIAEGVCIPRSALYMHYLDYCEKHDTQPVNAASFGKIIRQQFPQLTTRRLGTRGQSKYHYYGIAVKEASQYFDVMYSKQGVQGTPGDVTKKDPARQTVAYSPRSKLGTLLPEFPSVKDIKLPASVQEDKVSTFIMMYRTHCQRILDTVIRANFDEVQSYLLHFWQGMPPHMLPILGSTPVINIVGVCDSILYKAISGVLMPSVLQALPDSLTQVIRKFAKQLDEWLRVALDDLPEALQNIKFDHTGDDIILPNPIFTPVSISTGDNSLRNNASALSATSPTDSNASYQSPHSYNPLASTTPSSHDNMSSSRSTSSAGHLNMTNNHMVSLYSTPAEEVNPSVGFHYPSGYPSHGMSNQYSQSPHDSNAYRYGHYSSSVTQYSFNGRVNNMDQGIIGSTPTAVNGWSGDSSRGIITAEDLEMYATKLKTPLKLTMGDLALYSPSPPAGGAVLSFIINILQGYNFTRESLIDVPNAVTTYHRITEAFKHAFAHRTELGDEDFVETVDEVVDDMMSKDYAAKIREMIHDNTTHGIGYYGAILSIGEDHGTSHLSVVDQYGNSVSVTSTINTLFGSTVVGSRTGIIFNNEMDDFSSPNITNFFGLPPSPANFIEPGKRPLSSMNPSIDKNGNVVLSIGGSGGTKIPTSVSQSAMNLLWFGENLGDSISKLRIHHQLSPNELLYEENFPAAIIEGLKEKNHNTSSDYGTNSAVQAIYSLDEQLHACSDARKGGIPAGF</sequence>
<dbReference type="RefSeq" id="XP_006811168.1">
    <property type="nucleotide sequence ID" value="XM_006811105.1"/>
</dbReference>
<name>A0ABM0LTS7_SACKO</name>
<evidence type="ECO:0000313" key="5">
    <source>
        <dbReference type="RefSeq" id="XP_006811168.1"/>
    </source>
</evidence>
<evidence type="ECO:0000256" key="1">
    <source>
        <dbReference type="ARBA" id="ARBA00009381"/>
    </source>
</evidence>
<dbReference type="InterPro" id="IPR036390">
    <property type="entry name" value="WH_DNA-bd_sf"/>
</dbReference>
<dbReference type="InterPro" id="IPR029055">
    <property type="entry name" value="Ntn_hydrolases_N"/>
</dbReference>
<dbReference type="InterPro" id="IPR055262">
    <property type="entry name" value="GGT_CS"/>
</dbReference>
<dbReference type="InterPro" id="IPR043138">
    <property type="entry name" value="GGT_lsub"/>
</dbReference>
<dbReference type="InterPro" id="IPR003150">
    <property type="entry name" value="DNA-bd_RFX"/>
</dbReference>
<gene>
    <name evidence="5" type="primary">LOC102802318</name>
</gene>
<dbReference type="PRINTS" id="PR01210">
    <property type="entry name" value="GGTRANSPTASE"/>
</dbReference>
<comment type="similarity">
    <text evidence="1">Belongs to the gamma-glutamyltransferase family.</text>
</comment>
<dbReference type="PROSITE" id="PS00462">
    <property type="entry name" value="G_GLU_TRANSPEPTIDASE"/>
    <property type="match status" value="1"/>
</dbReference>
<feature type="compositionally biased region" description="Basic and acidic residues" evidence="2">
    <location>
        <begin position="38"/>
        <end position="49"/>
    </location>
</feature>
<feature type="domain" description="RFX-type winged-helix" evidence="3">
    <location>
        <begin position="64"/>
        <end position="139"/>
    </location>
</feature>
<dbReference type="Pfam" id="PF01019">
    <property type="entry name" value="G_glu_transpept"/>
    <property type="match status" value="1"/>
</dbReference>
<dbReference type="PANTHER" id="PTHR11686:SF9">
    <property type="entry name" value="RE13973P"/>
    <property type="match status" value="1"/>
</dbReference>
<reference evidence="5" key="1">
    <citation type="submission" date="2025-08" db="UniProtKB">
        <authorList>
            <consortium name="RefSeq"/>
        </authorList>
    </citation>
    <scope>IDENTIFICATION</scope>
    <source>
        <tissue evidence="5">Testes</tissue>
    </source>
</reference>
<dbReference type="Gene3D" id="1.10.10.10">
    <property type="entry name" value="Winged helix-like DNA-binding domain superfamily/Winged helix DNA-binding domain"/>
    <property type="match status" value="1"/>
</dbReference>
<dbReference type="Pfam" id="PF02257">
    <property type="entry name" value="RFX_DNA_binding"/>
    <property type="match status" value="1"/>
</dbReference>
<feature type="region of interest" description="Disordered" evidence="2">
    <location>
        <begin position="344"/>
        <end position="391"/>
    </location>
</feature>
<dbReference type="InterPro" id="IPR000101">
    <property type="entry name" value="GGT_peptidase"/>
</dbReference>
<dbReference type="SUPFAM" id="SSF56235">
    <property type="entry name" value="N-terminal nucleophile aminohydrolases (Ntn hydrolases)"/>
    <property type="match status" value="1"/>
</dbReference>
<dbReference type="GeneID" id="102802318"/>
<keyword evidence="4" id="KW-1185">Reference proteome</keyword>
<dbReference type="PANTHER" id="PTHR11686">
    <property type="entry name" value="GAMMA GLUTAMYL TRANSPEPTIDASE"/>
    <property type="match status" value="1"/>
</dbReference>
<evidence type="ECO:0000256" key="2">
    <source>
        <dbReference type="SAM" id="MobiDB-lite"/>
    </source>
</evidence>
<dbReference type="Gene3D" id="1.10.246.130">
    <property type="match status" value="1"/>
</dbReference>
<dbReference type="Gene3D" id="3.60.20.40">
    <property type="match status" value="1"/>
</dbReference>
<evidence type="ECO:0000313" key="4">
    <source>
        <dbReference type="Proteomes" id="UP000694865"/>
    </source>
</evidence>
<dbReference type="InterPro" id="IPR036388">
    <property type="entry name" value="WH-like_DNA-bd_sf"/>
</dbReference>
<organism evidence="4 5">
    <name type="scientific">Saccoglossus kowalevskii</name>
    <name type="common">Acorn worm</name>
    <dbReference type="NCBI Taxonomy" id="10224"/>
    <lineage>
        <taxon>Eukaryota</taxon>
        <taxon>Metazoa</taxon>
        <taxon>Hemichordata</taxon>
        <taxon>Enteropneusta</taxon>
        <taxon>Harrimaniidae</taxon>
        <taxon>Saccoglossus</taxon>
    </lineage>
</organism>
<feature type="region of interest" description="Disordered" evidence="2">
    <location>
        <begin position="38"/>
        <end position="60"/>
    </location>
</feature>
<dbReference type="Proteomes" id="UP000694865">
    <property type="component" value="Unplaced"/>
</dbReference>
<protein>
    <submittedName>
        <fullName evidence="5">Uncharacterized protein LOC102802318</fullName>
    </submittedName>
</protein>